<evidence type="ECO:0000313" key="7">
    <source>
        <dbReference type="Proteomes" id="UP000276301"/>
    </source>
</evidence>
<dbReference type="Proteomes" id="UP000276301">
    <property type="component" value="Unassembled WGS sequence"/>
</dbReference>
<evidence type="ECO:0000256" key="4">
    <source>
        <dbReference type="SAM" id="Phobius"/>
    </source>
</evidence>
<keyword evidence="2" id="KW-0238">DNA-binding</keyword>
<dbReference type="PANTHER" id="PTHR43280:SF28">
    <property type="entry name" value="HTH-TYPE TRANSCRIPTIONAL ACTIVATOR RHAS"/>
    <property type="match status" value="1"/>
</dbReference>
<evidence type="ECO:0000313" key="6">
    <source>
        <dbReference type="EMBL" id="RLL12064.1"/>
    </source>
</evidence>
<dbReference type="Pfam" id="PF17853">
    <property type="entry name" value="GGDEF_2"/>
    <property type="match status" value="1"/>
</dbReference>
<evidence type="ECO:0000256" key="3">
    <source>
        <dbReference type="ARBA" id="ARBA00023163"/>
    </source>
</evidence>
<keyword evidence="4" id="KW-1133">Transmembrane helix</keyword>
<feature type="domain" description="HTH araC/xylS-type" evidence="5">
    <location>
        <begin position="672"/>
        <end position="770"/>
    </location>
</feature>
<name>A0A498CN01_9FIRM</name>
<dbReference type="InterPro" id="IPR041522">
    <property type="entry name" value="CdaR_GGDEF"/>
</dbReference>
<dbReference type="EMBL" id="RCHT01000007">
    <property type="protein sequence ID" value="RLL12064.1"/>
    <property type="molecule type" value="Genomic_DNA"/>
</dbReference>
<evidence type="ECO:0000256" key="2">
    <source>
        <dbReference type="ARBA" id="ARBA00023125"/>
    </source>
</evidence>
<dbReference type="PANTHER" id="PTHR43280">
    <property type="entry name" value="ARAC-FAMILY TRANSCRIPTIONAL REGULATOR"/>
    <property type="match status" value="1"/>
</dbReference>
<gene>
    <name evidence="6" type="ORF">D4A47_05905</name>
</gene>
<accession>A0A498CN01</accession>
<feature type="transmembrane region" description="Helical" evidence="4">
    <location>
        <begin position="309"/>
        <end position="332"/>
    </location>
</feature>
<dbReference type="Pfam" id="PF12833">
    <property type="entry name" value="HTH_18"/>
    <property type="match status" value="1"/>
</dbReference>
<dbReference type="RefSeq" id="WP_121586566.1">
    <property type="nucleotide sequence ID" value="NZ_RCHT01000007.1"/>
</dbReference>
<dbReference type="PROSITE" id="PS01124">
    <property type="entry name" value="HTH_ARAC_FAMILY_2"/>
    <property type="match status" value="1"/>
</dbReference>
<keyword evidence="4" id="KW-0472">Membrane</keyword>
<keyword evidence="4" id="KW-0812">Transmembrane</keyword>
<dbReference type="Gene3D" id="1.10.10.60">
    <property type="entry name" value="Homeodomain-like"/>
    <property type="match status" value="2"/>
</dbReference>
<organism evidence="6 7">
    <name type="scientific">Anaerotruncus massiliensis</name>
    <name type="common">ex Liu et al. 2021</name>
    <dbReference type="NCBI Taxonomy" id="2321404"/>
    <lineage>
        <taxon>Bacteria</taxon>
        <taxon>Bacillati</taxon>
        <taxon>Bacillota</taxon>
        <taxon>Clostridia</taxon>
        <taxon>Eubacteriales</taxon>
        <taxon>Oscillospiraceae</taxon>
        <taxon>Anaerotruncus</taxon>
    </lineage>
</organism>
<dbReference type="InterPro" id="IPR020449">
    <property type="entry name" value="Tscrpt_reg_AraC-type_HTH"/>
</dbReference>
<sequence length="774" mass="87809">MKLPRAGGRYFVRLTCCLLVIATIPPLVLGAILFGNARQNMSRQMALFSQNYLGQTLNAMEVVFSQIEDSGRQTILDSSFKTFETFTDGKGMEKLISSLEVGENLRGTARYLEAKARMLEQLRSFELTNAFIDSIYFCDSGKGLVYSSAGLQYGMADFFDKEWFGYADQAFISPAVMDTRTVDFPYKGNQQVITLVFRSYYNEMNLMAVNIDARKFYDQIVLKIERKGTDSLFAYSGEGELLLKDYRYPELQQMIKRERVDAFRDGQYHWDSGKLGRERYLLSYLESDKLGWNFVMVSDVQQLYQGVEALQMVFLLSLAGVTACVILAAAIASRRLYSPIERLMEIVGESPRKSGWKNEFDGLAGVFEELKMNEMDLVERLQNSLPVHRRRFLISLLRRNDYSEEEVRRQFKLLNIGLDDRSLRIVLFSYDALEEGDRFGPLSIKKDLLLSYLLDNLRPYPFELAEMEDGKVVALLNAAEGDTAQLMDKLEGMRRELARAAQIPCTVVLSGQIGEVGELRRAYLEAERALLRRELSDEDGVLFADAPAGEKGVLRYSQDRIDKILDALQSGEGKKACRAFRELLKELMQENDPLEYRQVQSLYMDVLTSVVKLVNAAGVPPGRVYGDTRNLYDELLRLDGIGAALKWFDGVLTATTDCLGTLATKKSDARVEQVLAIIRADCSQNTTLESVAQQLNLNPAYVSRIFKKETGVKFMDYLTGMRVEKAKELLTGSNLKIKEVCERLGYSNINYFIKVFKDATGVTPGDYRRMNQGR</sequence>
<dbReference type="SMART" id="SM00342">
    <property type="entry name" value="HTH_ARAC"/>
    <property type="match status" value="1"/>
</dbReference>
<proteinExistence type="predicted"/>
<dbReference type="InterPro" id="IPR018062">
    <property type="entry name" value="HTH_AraC-typ_CS"/>
</dbReference>
<keyword evidence="3" id="KW-0804">Transcription</keyword>
<evidence type="ECO:0000259" key="5">
    <source>
        <dbReference type="PROSITE" id="PS01124"/>
    </source>
</evidence>
<dbReference type="AlphaFoldDB" id="A0A498CN01"/>
<dbReference type="GO" id="GO:0043565">
    <property type="term" value="F:sequence-specific DNA binding"/>
    <property type="evidence" value="ECO:0007669"/>
    <property type="project" value="InterPro"/>
</dbReference>
<comment type="caution">
    <text evidence="6">The sequence shown here is derived from an EMBL/GenBank/DDBJ whole genome shotgun (WGS) entry which is preliminary data.</text>
</comment>
<dbReference type="GO" id="GO:0003700">
    <property type="term" value="F:DNA-binding transcription factor activity"/>
    <property type="evidence" value="ECO:0007669"/>
    <property type="project" value="InterPro"/>
</dbReference>
<dbReference type="InterPro" id="IPR009057">
    <property type="entry name" value="Homeodomain-like_sf"/>
</dbReference>
<dbReference type="SUPFAM" id="SSF46689">
    <property type="entry name" value="Homeodomain-like"/>
    <property type="match status" value="2"/>
</dbReference>
<protein>
    <submittedName>
        <fullName evidence="6">Helix-turn-helix domain-containing protein</fullName>
    </submittedName>
</protein>
<reference evidence="6 7" key="1">
    <citation type="submission" date="2018-10" db="EMBL/GenBank/DDBJ databases">
        <title>Anaerotruncus faecis sp. nov., isolated from human feces.</title>
        <authorList>
            <person name="Wang Y.-J."/>
        </authorList>
    </citation>
    <scope>NUCLEOTIDE SEQUENCE [LARGE SCALE GENOMIC DNA]</scope>
    <source>
        <strain evidence="6 7">22A2-44</strain>
    </source>
</reference>
<dbReference type="PROSITE" id="PS00041">
    <property type="entry name" value="HTH_ARAC_FAMILY_1"/>
    <property type="match status" value="1"/>
</dbReference>
<dbReference type="InterPro" id="IPR018060">
    <property type="entry name" value="HTH_AraC"/>
</dbReference>
<keyword evidence="7" id="KW-1185">Reference proteome</keyword>
<keyword evidence="1" id="KW-0805">Transcription regulation</keyword>
<evidence type="ECO:0000256" key="1">
    <source>
        <dbReference type="ARBA" id="ARBA00023015"/>
    </source>
</evidence>
<dbReference type="PRINTS" id="PR00032">
    <property type="entry name" value="HTHARAC"/>
</dbReference>